<feature type="compositionally biased region" description="Gly residues" evidence="9">
    <location>
        <begin position="37"/>
        <end position="46"/>
    </location>
</feature>
<dbReference type="PANTHER" id="PTHR12887">
    <property type="entry name" value="NANOS PROTEIN"/>
    <property type="match status" value="1"/>
</dbReference>
<dbReference type="STRING" id="151549.A0A4C1W856"/>
<dbReference type="InterPro" id="IPR038129">
    <property type="entry name" value="Nanos_sf"/>
</dbReference>
<evidence type="ECO:0000256" key="9">
    <source>
        <dbReference type="SAM" id="MobiDB-lite"/>
    </source>
</evidence>
<keyword evidence="2" id="KW-0963">Cytoplasm</keyword>
<evidence type="ECO:0000256" key="6">
    <source>
        <dbReference type="ARBA" id="ARBA00022845"/>
    </source>
</evidence>
<evidence type="ECO:0000256" key="4">
    <source>
        <dbReference type="ARBA" id="ARBA00022771"/>
    </source>
</evidence>
<keyword evidence="12" id="KW-1185">Reference proteome</keyword>
<feature type="region of interest" description="Disordered" evidence="9">
    <location>
        <begin position="279"/>
        <end position="298"/>
    </location>
</feature>
<dbReference type="OrthoDB" id="10010129at2759"/>
<sequence>MESLSYKYNVDEAKPAFSTASDAALSPTVSSTTKTTPGGGGGALAGVGAGPSGADAYPLAGFRAPSAAADLLSLMSQEPRAADPAPSAAELGDKMFEFRMNGCEAPFESFDAAQAYYLGNKAESVCSRSSLWSEGPNGALSSPEQISAFEFLIKSVSAANNYLSLLTREQLAVLQALRPGLLCELLQDVAKARRERRARRALPNECAFCKNNGENEDCYASHALKDWRGRVLCPVLRAFRCPRCGATGDRAHTIKYCPENNTDATASLRRRLLPSASLMLPPGAGSPPATPAGPAQVNGQPTYNNIWPNFSQTY</sequence>
<feature type="domain" description="Nanos-type" evidence="10">
    <location>
        <begin position="205"/>
        <end position="259"/>
    </location>
</feature>
<comment type="similarity">
    <text evidence="8">Belongs to the nanos family.</text>
</comment>
<comment type="caution">
    <text evidence="11">The sequence shown here is derived from an EMBL/GenBank/DDBJ whole genome shotgun (WGS) entry which is preliminary data.</text>
</comment>
<dbReference type="InterPro" id="IPR008705">
    <property type="entry name" value="Nanos/Xcar2"/>
</dbReference>
<dbReference type="InterPro" id="IPR024161">
    <property type="entry name" value="Znf_nanos-typ"/>
</dbReference>
<evidence type="ECO:0000256" key="7">
    <source>
        <dbReference type="ARBA" id="ARBA00022884"/>
    </source>
</evidence>
<keyword evidence="4 8" id="KW-0863">Zinc-finger</keyword>
<keyword evidence="6 8" id="KW-0810">Translation regulation</keyword>
<dbReference type="PROSITE" id="PS51522">
    <property type="entry name" value="ZF_NANOS"/>
    <property type="match status" value="1"/>
</dbReference>
<feature type="compositionally biased region" description="Low complexity" evidence="9">
    <location>
        <begin position="25"/>
        <end position="36"/>
    </location>
</feature>
<dbReference type="GO" id="GO:0006417">
    <property type="term" value="P:regulation of translation"/>
    <property type="evidence" value="ECO:0007669"/>
    <property type="project" value="UniProtKB-UniRule"/>
</dbReference>
<keyword evidence="7 8" id="KW-0694">RNA-binding</keyword>
<organism evidence="11 12">
    <name type="scientific">Eumeta variegata</name>
    <name type="common">Bagworm moth</name>
    <name type="synonym">Eumeta japonica</name>
    <dbReference type="NCBI Taxonomy" id="151549"/>
    <lineage>
        <taxon>Eukaryota</taxon>
        <taxon>Metazoa</taxon>
        <taxon>Ecdysozoa</taxon>
        <taxon>Arthropoda</taxon>
        <taxon>Hexapoda</taxon>
        <taxon>Insecta</taxon>
        <taxon>Pterygota</taxon>
        <taxon>Neoptera</taxon>
        <taxon>Endopterygota</taxon>
        <taxon>Lepidoptera</taxon>
        <taxon>Glossata</taxon>
        <taxon>Ditrysia</taxon>
        <taxon>Tineoidea</taxon>
        <taxon>Psychidae</taxon>
        <taxon>Oiketicinae</taxon>
        <taxon>Eumeta</taxon>
    </lineage>
</organism>
<evidence type="ECO:0000256" key="2">
    <source>
        <dbReference type="ARBA" id="ARBA00022490"/>
    </source>
</evidence>
<dbReference type="AlphaFoldDB" id="A0A4C1W856"/>
<dbReference type="GO" id="GO:0008270">
    <property type="term" value="F:zinc ion binding"/>
    <property type="evidence" value="ECO:0007669"/>
    <property type="project" value="UniProtKB-KW"/>
</dbReference>
<dbReference type="Proteomes" id="UP000299102">
    <property type="component" value="Unassembled WGS sequence"/>
</dbReference>
<reference evidence="11 12" key="1">
    <citation type="journal article" date="2019" name="Commun. Biol.">
        <title>The bagworm genome reveals a unique fibroin gene that provides high tensile strength.</title>
        <authorList>
            <person name="Kono N."/>
            <person name="Nakamura H."/>
            <person name="Ohtoshi R."/>
            <person name="Tomita M."/>
            <person name="Numata K."/>
            <person name="Arakawa K."/>
        </authorList>
    </citation>
    <scope>NUCLEOTIDE SEQUENCE [LARGE SCALE GENOMIC DNA]</scope>
</reference>
<evidence type="ECO:0000256" key="5">
    <source>
        <dbReference type="ARBA" id="ARBA00022833"/>
    </source>
</evidence>
<dbReference type="Pfam" id="PF05741">
    <property type="entry name" value="zf-nanos"/>
    <property type="match status" value="1"/>
</dbReference>
<keyword evidence="5" id="KW-0862">Zinc</keyword>
<protein>
    <submittedName>
        <fullName evidence="11">Nanos homolog 2</fullName>
    </submittedName>
</protein>
<evidence type="ECO:0000313" key="12">
    <source>
        <dbReference type="Proteomes" id="UP000299102"/>
    </source>
</evidence>
<proteinExistence type="inferred from homology"/>
<keyword evidence="3" id="KW-0479">Metal-binding</keyword>
<evidence type="ECO:0000259" key="10">
    <source>
        <dbReference type="PROSITE" id="PS51522"/>
    </source>
</evidence>
<evidence type="ECO:0000256" key="1">
    <source>
        <dbReference type="ARBA" id="ARBA00004496"/>
    </source>
</evidence>
<dbReference type="EMBL" id="BGZK01000504">
    <property type="protein sequence ID" value="GBP47548.1"/>
    <property type="molecule type" value="Genomic_DNA"/>
</dbReference>
<feature type="region of interest" description="Disordered" evidence="9">
    <location>
        <begin position="20"/>
        <end position="46"/>
    </location>
</feature>
<accession>A0A4C1W856</accession>
<evidence type="ECO:0000256" key="3">
    <source>
        <dbReference type="ARBA" id="ARBA00022723"/>
    </source>
</evidence>
<dbReference type="GO" id="GO:0005737">
    <property type="term" value="C:cytoplasm"/>
    <property type="evidence" value="ECO:0007669"/>
    <property type="project" value="UniProtKB-SubCell"/>
</dbReference>
<gene>
    <name evidence="11" type="primary">Nanos2</name>
    <name evidence="11" type="ORF">EVAR_40104_1</name>
</gene>
<evidence type="ECO:0000256" key="8">
    <source>
        <dbReference type="PROSITE-ProRule" id="PRU00855"/>
    </source>
</evidence>
<comment type="subcellular location">
    <subcellularLocation>
        <location evidence="1">Cytoplasm</location>
    </subcellularLocation>
</comment>
<name>A0A4C1W856_EUMVA</name>
<dbReference type="Gene3D" id="4.10.60.30">
    <property type="entry name" value="Nanos, RNA-binding domain"/>
    <property type="match status" value="1"/>
</dbReference>
<dbReference type="GO" id="GO:0003723">
    <property type="term" value="F:RNA binding"/>
    <property type="evidence" value="ECO:0007669"/>
    <property type="project" value="UniProtKB-UniRule"/>
</dbReference>
<evidence type="ECO:0000313" key="11">
    <source>
        <dbReference type="EMBL" id="GBP47548.1"/>
    </source>
</evidence>